<keyword evidence="4 6" id="KW-0067">ATP-binding</keyword>
<evidence type="ECO:0000256" key="2">
    <source>
        <dbReference type="ARBA" id="ARBA00022448"/>
    </source>
</evidence>
<protein>
    <submittedName>
        <fullName evidence="6">ATP-binding cassette domain-containing protein</fullName>
    </submittedName>
</protein>
<comment type="similarity">
    <text evidence="1">Belongs to the ABC transporter superfamily.</text>
</comment>
<dbReference type="Pfam" id="PF00005">
    <property type="entry name" value="ABC_tran"/>
    <property type="match status" value="1"/>
</dbReference>
<dbReference type="EMBL" id="DSBT01000079">
    <property type="protein sequence ID" value="HDP77084.1"/>
    <property type="molecule type" value="Genomic_DNA"/>
</dbReference>
<dbReference type="InterPro" id="IPR027417">
    <property type="entry name" value="P-loop_NTPase"/>
</dbReference>
<dbReference type="InterPro" id="IPR003593">
    <property type="entry name" value="AAA+_ATPase"/>
</dbReference>
<dbReference type="SMART" id="SM00382">
    <property type="entry name" value="AAA"/>
    <property type="match status" value="1"/>
</dbReference>
<dbReference type="Gene3D" id="3.40.50.300">
    <property type="entry name" value="P-loop containing nucleotide triphosphate hydrolases"/>
    <property type="match status" value="1"/>
</dbReference>
<evidence type="ECO:0000256" key="1">
    <source>
        <dbReference type="ARBA" id="ARBA00005417"/>
    </source>
</evidence>
<evidence type="ECO:0000259" key="5">
    <source>
        <dbReference type="PROSITE" id="PS50893"/>
    </source>
</evidence>
<name>A0A7C1GZ11_9BACT</name>
<evidence type="ECO:0000313" key="6">
    <source>
        <dbReference type="EMBL" id="HDP77084.1"/>
    </source>
</evidence>
<proteinExistence type="inferred from homology"/>
<dbReference type="PANTHER" id="PTHR42711">
    <property type="entry name" value="ABC TRANSPORTER ATP-BINDING PROTEIN"/>
    <property type="match status" value="1"/>
</dbReference>
<dbReference type="InterPro" id="IPR050763">
    <property type="entry name" value="ABC_transporter_ATP-binding"/>
</dbReference>
<accession>A0A7C1GZ11</accession>
<gene>
    <name evidence="6" type="ORF">ENN47_02640</name>
</gene>
<reference evidence="6" key="1">
    <citation type="journal article" date="2020" name="mSystems">
        <title>Genome- and Community-Level Interaction Insights into Carbon Utilization and Element Cycling Functions of Hydrothermarchaeota in Hydrothermal Sediment.</title>
        <authorList>
            <person name="Zhou Z."/>
            <person name="Liu Y."/>
            <person name="Xu W."/>
            <person name="Pan J."/>
            <person name="Luo Z.H."/>
            <person name="Li M."/>
        </authorList>
    </citation>
    <scope>NUCLEOTIDE SEQUENCE [LARGE SCALE GENOMIC DNA]</scope>
    <source>
        <strain evidence="6">SpSt-1179</strain>
    </source>
</reference>
<feature type="domain" description="ABC transporter" evidence="5">
    <location>
        <begin position="2"/>
        <end position="236"/>
    </location>
</feature>
<dbReference type="SUPFAM" id="SSF52540">
    <property type="entry name" value="P-loop containing nucleoside triphosphate hydrolases"/>
    <property type="match status" value="1"/>
</dbReference>
<keyword evidence="2" id="KW-0813">Transport</keyword>
<dbReference type="GO" id="GO:0005524">
    <property type="term" value="F:ATP binding"/>
    <property type="evidence" value="ECO:0007669"/>
    <property type="project" value="UniProtKB-KW"/>
</dbReference>
<evidence type="ECO:0000256" key="4">
    <source>
        <dbReference type="ARBA" id="ARBA00022840"/>
    </source>
</evidence>
<evidence type="ECO:0000256" key="3">
    <source>
        <dbReference type="ARBA" id="ARBA00022741"/>
    </source>
</evidence>
<sequence>MVKVERITKTFDSRRKKVVAVDSLSFSAESKSIYGLLGPNGAGKTTTLRIISTLLKPDRGKTSVMGFDSVVQPTEVRKRIGFLTSDMKLSGNLTPKELLRFYGELSHMSDTDISKQTKELSEYLDMNDFLDKRIGKLSTGMKQKAAIAVSLIHDPEVIIFDEPTNGLDILTARTVTDFLKDYRDQGKTIIISTHIMSVAEKLCNRVGIIFKGRLVADDTLEGLYEKFGEDNLEDVFFKIADREGVIEIV</sequence>
<dbReference type="AlphaFoldDB" id="A0A7C1GZ11"/>
<organism evidence="6">
    <name type="scientific">Mesotoga infera</name>
    <dbReference type="NCBI Taxonomy" id="1236046"/>
    <lineage>
        <taxon>Bacteria</taxon>
        <taxon>Thermotogati</taxon>
        <taxon>Thermotogota</taxon>
        <taxon>Thermotogae</taxon>
        <taxon>Kosmotogales</taxon>
        <taxon>Kosmotogaceae</taxon>
        <taxon>Mesotoga</taxon>
    </lineage>
</organism>
<dbReference type="GO" id="GO:0016887">
    <property type="term" value="F:ATP hydrolysis activity"/>
    <property type="evidence" value="ECO:0007669"/>
    <property type="project" value="InterPro"/>
</dbReference>
<dbReference type="PROSITE" id="PS50893">
    <property type="entry name" value="ABC_TRANSPORTER_2"/>
    <property type="match status" value="1"/>
</dbReference>
<dbReference type="Proteomes" id="UP000886198">
    <property type="component" value="Unassembled WGS sequence"/>
</dbReference>
<keyword evidence="3" id="KW-0547">Nucleotide-binding</keyword>
<dbReference type="PANTHER" id="PTHR42711:SF5">
    <property type="entry name" value="ABC TRANSPORTER ATP-BINDING PROTEIN NATA"/>
    <property type="match status" value="1"/>
</dbReference>
<comment type="caution">
    <text evidence="6">The sequence shown here is derived from an EMBL/GenBank/DDBJ whole genome shotgun (WGS) entry which is preliminary data.</text>
</comment>
<dbReference type="InterPro" id="IPR003439">
    <property type="entry name" value="ABC_transporter-like_ATP-bd"/>
</dbReference>